<proteinExistence type="predicted"/>
<comment type="caution">
    <text evidence="2">The sequence shown here is derived from an EMBL/GenBank/DDBJ whole genome shotgun (WGS) entry which is preliminary data.</text>
</comment>
<dbReference type="InterPro" id="IPR036514">
    <property type="entry name" value="SGNH_hydro_sf"/>
</dbReference>
<protein>
    <recommendedName>
        <fullName evidence="1">SGNH hydrolase-type esterase domain-containing protein</fullName>
    </recommendedName>
</protein>
<evidence type="ECO:0000313" key="2">
    <source>
        <dbReference type="EMBL" id="KAK3178434.1"/>
    </source>
</evidence>
<dbReference type="PANTHER" id="PTHR30383:SF19">
    <property type="entry name" value="FIBRONECTIN TYPE-III DOMAIN-CONTAINING PROTEIN"/>
    <property type="match status" value="1"/>
</dbReference>
<feature type="domain" description="SGNH hydrolase-type esterase" evidence="1">
    <location>
        <begin position="10"/>
        <end position="188"/>
    </location>
</feature>
<dbReference type="InterPro" id="IPR051532">
    <property type="entry name" value="Ester_Hydrolysis_Enzymes"/>
</dbReference>
<evidence type="ECO:0000313" key="3">
    <source>
        <dbReference type="Proteomes" id="UP001276659"/>
    </source>
</evidence>
<dbReference type="GO" id="GO:0004622">
    <property type="term" value="F:phosphatidylcholine lysophospholipase activity"/>
    <property type="evidence" value="ECO:0007669"/>
    <property type="project" value="TreeGrafter"/>
</dbReference>
<dbReference type="Pfam" id="PF13472">
    <property type="entry name" value="Lipase_GDSL_2"/>
    <property type="match status" value="1"/>
</dbReference>
<organism evidence="2 3">
    <name type="scientific">Lepraria neglecta</name>
    <dbReference type="NCBI Taxonomy" id="209136"/>
    <lineage>
        <taxon>Eukaryota</taxon>
        <taxon>Fungi</taxon>
        <taxon>Dikarya</taxon>
        <taxon>Ascomycota</taxon>
        <taxon>Pezizomycotina</taxon>
        <taxon>Lecanoromycetes</taxon>
        <taxon>OSLEUM clade</taxon>
        <taxon>Lecanoromycetidae</taxon>
        <taxon>Lecanorales</taxon>
        <taxon>Lecanorineae</taxon>
        <taxon>Stereocaulaceae</taxon>
        <taxon>Lepraria</taxon>
    </lineage>
</organism>
<reference evidence="2" key="1">
    <citation type="submission" date="2022-11" db="EMBL/GenBank/DDBJ databases">
        <title>Chromosomal genome sequence assembly and mating type (MAT) locus characterization of the leprose asexual lichenized fungus Lepraria neglecta (Nyl.) Erichsen.</title>
        <authorList>
            <person name="Allen J.L."/>
            <person name="Pfeffer B."/>
        </authorList>
    </citation>
    <scope>NUCLEOTIDE SEQUENCE</scope>
    <source>
        <strain evidence="2">Allen 5258</strain>
    </source>
</reference>
<dbReference type="Proteomes" id="UP001276659">
    <property type="component" value="Unassembled WGS sequence"/>
</dbReference>
<sequence>MTRTNMHVLCFGASITAGWSSYGRHYYPYATRLSARLADSLPTSHFSISVDGSPGDTVLHGKYIPRITKAVSDNPRVHYDWVIIQAGGNDLGWNRTPEQIFQALKRVWSIALLSGAKVLALTVTEHAGASAKNMARLKALNELISSHQEDGFFTADIAKAIPYTEMPEEERKEIWDDGVHLTKVGYERMGDAIADRLIEMTKTLAKMLQGRMKL</sequence>
<name>A0AAE0DPK1_9LECA</name>
<dbReference type="SUPFAM" id="SSF52266">
    <property type="entry name" value="SGNH hydrolase"/>
    <property type="match status" value="1"/>
</dbReference>
<dbReference type="Gene3D" id="3.40.50.1110">
    <property type="entry name" value="SGNH hydrolase"/>
    <property type="match status" value="1"/>
</dbReference>
<dbReference type="AlphaFoldDB" id="A0AAE0DPK1"/>
<gene>
    <name evidence="2" type="ORF">OEA41_000569</name>
</gene>
<evidence type="ECO:0000259" key="1">
    <source>
        <dbReference type="Pfam" id="PF13472"/>
    </source>
</evidence>
<dbReference type="CDD" id="cd00229">
    <property type="entry name" value="SGNH_hydrolase"/>
    <property type="match status" value="1"/>
</dbReference>
<dbReference type="InterPro" id="IPR013830">
    <property type="entry name" value="SGNH_hydro"/>
</dbReference>
<keyword evidence="3" id="KW-1185">Reference proteome</keyword>
<dbReference type="PANTHER" id="PTHR30383">
    <property type="entry name" value="THIOESTERASE 1/PROTEASE 1/LYSOPHOSPHOLIPASE L1"/>
    <property type="match status" value="1"/>
</dbReference>
<dbReference type="EMBL" id="JASNWA010000003">
    <property type="protein sequence ID" value="KAK3178434.1"/>
    <property type="molecule type" value="Genomic_DNA"/>
</dbReference>
<accession>A0AAE0DPK1</accession>